<protein>
    <submittedName>
        <fullName evidence="11">Pre-mRNA-splicing factor CWC25</fullName>
    </submittedName>
</protein>
<comment type="caution">
    <text evidence="11">The sequence shown here is derived from an EMBL/GenBank/DDBJ whole genome shotgun (WGS) entry which is preliminary data.</text>
</comment>
<dbReference type="AlphaFoldDB" id="A0A2C5X455"/>
<dbReference type="InterPro" id="IPR051376">
    <property type="entry name" value="CWC25_splicing_factor"/>
</dbReference>
<evidence type="ECO:0000259" key="10">
    <source>
        <dbReference type="SMART" id="SM01083"/>
    </source>
</evidence>
<evidence type="ECO:0000256" key="2">
    <source>
        <dbReference type="ARBA" id="ARBA00006695"/>
    </source>
</evidence>
<feature type="compositionally biased region" description="Basic and acidic residues" evidence="9">
    <location>
        <begin position="172"/>
        <end position="185"/>
    </location>
</feature>
<evidence type="ECO:0000313" key="12">
    <source>
        <dbReference type="Proteomes" id="UP000222788"/>
    </source>
</evidence>
<accession>A0A2C5X455</accession>
<keyword evidence="4" id="KW-0747">Spliceosome</keyword>
<dbReference type="PANTHER" id="PTHR16196">
    <property type="entry name" value="CELL CYCLE CONTROL PROTEIN CWF25"/>
    <property type="match status" value="1"/>
</dbReference>
<dbReference type="SMART" id="SM01083">
    <property type="entry name" value="Cir_N"/>
    <property type="match status" value="1"/>
</dbReference>
<proteinExistence type="inferred from homology"/>
<evidence type="ECO:0000256" key="5">
    <source>
        <dbReference type="ARBA" id="ARBA00023054"/>
    </source>
</evidence>
<sequence length="355" mass="41610">MGSGDLNVKKSFHPSLMKNQARVYDEEQKALSERKKTQQRIQEIKEERAKEEVQRQLEAAGGRKRIDRVEWMYQGPNNGQAGTTEELESFLLGKRSIEKVLIGDDNAKLAKNAAQDSFLSSSSANANNARDLAAKIREDPLLAIKQQEQQVYEAMMNDPTRRRQLMSQMGASDKEKHRDGGSRSERGHRHRHRRHRSRSRDSRESSPRREDRDNGRRSDRRSRDYDRRDRDRDDKRRERRTGSSHRDNTEQRDCDKRSDDRDRRDRDYRRSGRDRRDGRNSKGGDSRRSENRSEISLDRRGGSDRHYNSAHKGGVDRRSESGRSSHHRDEVLVKDTRDTKRGQSLRRHSVSPERD</sequence>
<dbReference type="Pfam" id="PF12542">
    <property type="entry name" value="CWC25"/>
    <property type="match status" value="1"/>
</dbReference>
<evidence type="ECO:0000256" key="4">
    <source>
        <dbReference type="ARBA" id="ARBA00022728"/>
    </source>
</evidence>
<dbReference type="InterPro" id="IPR019339">
    <property type="entry name" value="CIR_N_dom"/>
</dbReference>
<dbReference type="PANTHER" id="PTHR16196:SF0">
    <property type="entry name" value="PRE-MRNA-SPLICING FACTOR CWC25 HOMOLOG"/>
    <property type="match status" value="1"/>
</dbReference>
<reference evidence="11 12" key="1">
    <citation type="journal article" date="2013" name="Fungal Biol.">
        <title>Analysis of microsatellite markers in the genome of the plant pathogen Ceratocystis fimbriata.</title>
        <authorList>
            <person name="Simpson M.C."/>
            <person name="Wilken P.M."/>
            <person name="Coetzee M.P."/>
            <person name="Wingfield M.J."/>
            <person name="Wingfield B.D."/>
        </authorList>
    </citation>
    <scope>NUCLEOTIDE SEQUENCE [LARGE SCALE GENOMIC DNA]</scope>
    <source>
        <strain evidence="11 12">CBS 114723</strain>
    </source>
</reference>
<evidence type="ECO:0000256" key="3">
    <source>
        <dbReference type="ARBA" id="ARBA00022664"/>
    </source>
</evidence>
<evidence type="ECO:0000256" key="9">
    <source>
        <dbReference type="SAM" id="MobiDB-lite"/>
    </source>
</evidence>
<evidence type="ECO:0000256" key="1">
    <source>
        <dbReference type="ARBA" id="ARBA00004123"/>
    </source>
</evidence>
<dbReference type="Proteomes" id="UP000222788">
    <property type="component" value="Unassembled WGS sequence"/>
</dbReference>
<feature type="compositionally biased region" description="Basic and acidic residues" evidence="9">
    <location>
        <begin position="199"/>
        <end position="341"/>
    </location>
</feature>
<keyword evidence="5 8" id="KW-0175">Coiled coil</keyword>
<evidence type="ECO:0000256" key="6">
    <source>
        <dbReference type="ARBA" id="ARBA00023187"/>
    </source>
</evidence>
<feature type="region of interest" description="Disordered" evidence="9">
    <location>
        <begin position="167"/>
        <end position="355"/>
    </location>
</feature>
<keyword evidence="3" id="KW-0507">mRNA processing</keyword>
<feature type="compositionally biased region" description="Basic residues" evidence="9">
    <location>
        <begin position="186"/>
        <end position="198"/>
    </location>
</feature>
<dbReference type="InterPro" id="IPR022209">
    <property type="entry name" value="CWC25"/>
</dbReference>
<reference evidence="11 12" key="2">
    <citation type="journal article" date="2013" name="IMA Fungus">
        <title>IMA Genome-F 1: Ceratocystis fimbriata: Draft nuclear genome sequence for the plant pathogen, Ceratocystis fimbriata.</title>
        <authorList>
            <person name="Wilken P.M."/>
            <person name="Steenkamp E.T."/>
            <person name="Wingfield M.J."/>
            <person name="de Beer Z.W."/>
            <person name="Wingfield B.D."/>
        </authorList>
    </citation>
    <scope>NUCLEOTIDE SEQUENCE [LARGE SCALE GENOMIC DNA]</scope>
    <source>
        <strain evidence="11 12">CBS 114723</strain>
    </source>
</reference>
<evidence type="ECO:0000313" key="11">
    <source>
        <dbReference type="EMBL" id="PHH54588.1"/>
    </source>
</evidence>
<keyword evidence="12" id="KW-1185">Reference proteome</keyword>
<gene>
    <name evidence="11" type="primary">CWC25</name>
    <name evidence="11" type="ORF">CFIMG_003545RA</name>
</gene>
<dbReference type="EMBL" id="APWK03000024">
    <property type="protein sequence ID" value="PHH54588.1"/>
    <property type="molecule type" value="Genomic_DNA"/>
</dbReference>
<dbReference type="Pfam" id="PF10197">
    <property type="entry name" value="Cir_N"/>
    <property type="match status" value="1"/>
</dbReference>
<keyword evidence="6" id="KW-0508">mRNA splicing</keyword>
<feature type="coiled-coil region" evidence="8">
    <location>
        <begin position="27"/>
        <end position="54"/>
    </location>
</feature>
<organism evidence="11 12">
    <name type="scientific">Ceratocystis fimbriata CBS 114723</name>
    <dbReference type="NCBI Taxonomy" id="1035309"/>
    <lineage>
        <taxon>Eukaryota</taxon>
        <taxon>Fungi</taxon>
        <taxon>Dikarya</taxon>
        <taxon>Ascomycota</taxon>
        <taxon>Pezizomycotina</taxon>
        <taxon>Sordariomycetes</taxon>
        <taxon>Hypocreomycetidae</taxon>
        <taxon>Microascales</taxon>
        <taxon>Ceratocystidaceae</taxon>
        <taxon>Ceratocystis</taxon>
    </lineage>
</organism>
<keyword evidence="7" id="KW-0539">Nucleus</keyword>
<dbReference type="OrthoDB" id="21123at2759"/>
<comment type="similarity">
    <text evidence="2">Belongs to the CWC25 family.</text>
</comment>
<feature type="domain" description="CBF1-interacting co-repressor CIR N-terminal" evidence="10">
    <location>
        <begin position="11"/>
        <end position="47"/>
    </location>
</feature>
<dbReference type="GO" id="GO:0005684">
    <property type="term" value="C:U2-type spliceosomal complex"/>
    <property type="evidence" value="ECO:0007669"/>
    <property type="project" value="TreeGrafter"/>
</dbReference>
<evidence type="ECO:0000256" key="8">
    <source>
        <dbReference type="SAM" id="Coils"/>
    </source>
</evidence>
<name>A0A2C5X455_9PEZI</name>
<dbReference type="STRING" id="1035309.A0A2C5X455"/>
<comment type="subcellular location">
    <subcellularLocation>
        <location evidence="1">Nucleus</location>
    </subcellularLocation>
</comment>
<evidence type="ECO:0000256" key="7">
    <source>
        <dbReference type="ARBA" id="ARBA00023242"/>
    </source>
</evidence>
<dbReference type="GO" id="GO:0000398">
    <property type="term" value="P:mRNA splicing, via spliceosome"/>
    <property type="evidence" value="ECO:0007669"/>
    <property type="project" value="TreeGrafter"/>
</dbReference>